<evidence type="ECO:0008006" key="5">
    <source>
        <dbReference type="Google" id="ProtNLM"/>
    </source>
</evidence>
<keyword evidence="2" id="KW-1133">Transmembrane helix</keyword>
<protein>
    <recommendedName>
        <fullName evidence="5">DUF3592 domain-containing protein</fullName>
    </recommendedName>
</protein>
<feature type="transmembrane region" description="Helical" evidence="2">
    <location>
        <begin position="78"/>
        <end position="101"/>
    </location>
</feature>
<organism evidence="3 4">
    <name type="scientific">Nocardioides panacis</name>
    <dbReference type="NCBI Taxonomy" id="2849501"/>
    <lineage>
        <taxon>Bacteria</taxon>
        <taxon>Bacillati</taxon>
        <taxon>Actinomycetota</taxon>
        <taxon>Actinomycetes</taxon>
        <taxon>Propionibacteriales</taxon>
        <taxon>Nocardioidaceae</taxon>
        <taxon>Nocardioides</taxon>
    </lineage>
</organism>
<evidence type="ECO:0000256" key="2">
    <source>
        <dbReference type="SAM" id="Phobius"/>
    </source>
</evidence>
<keyword evidence="2" id="KW-0472">Membrane</keyword>
<reference evidence="3" key="1">
    <citation type="submission" date="2021-06" db="EMBL/GenBank/DDBJ databases">
        <title>Complete genome sequence of Nocardioides sp. G188.</title>
        <authorList>
            <person name="Im W.-T."/>
        </authorList>
    </citation>
    <scope>NUCLEOTIDE SEQUENCE</scope>
    <source>
        <strain evidence="3">G188</strain>
    </source>
</reference>
<feature type="region of interest" description="Disordered" evidence="1">
    <location>
        <begin position="27"/>
        <end position="50"/>
    </location>
</feature>
<dbReference type="AlphaFoldDB" id="A0A975SY47"/>
<dbReference type="EMBL" id="CP077062">
    <property type="protein sequence ID" value="QWZ07996.1"/>
    <property type="molecule type" value="Genomic_DNA"/>
</dbReference>
<accession>A0A975SY47</accession>
<dbReference type="KEGG" id="nps:KRR39_22015"/>
<evidence type="ECO:0000313" key="3">
    <source>
        <dbReference type="EMBL" id="QWZ07996.1"/>
    </source>
</evidence>
<dbReference type="Proteomes" id="UP000683575">
    <property type="component" value="Chromosome"/>
</dbReference>
<sequence>MDLLPMAAAALGVLVALGLLARSLRRDRPRDPGADARQVLERPGGGRGARVVQRADGSVVDLASLPDVPRPAAPRRGVAGAVVACVALTLLSGVVPVWMYVDHHDVPAGTRVLPATVVDRSSASRTRTTRNTGSVLTFRLADGRTGSFYAEPQLFGPGPGDRVDVYRQDGGWESPSRTSPGYLAAGLVCLVLWPAITVGYLRSLRRARALR</sequence>
<dbReference type="RefSeq" id="WP_216939506.1">
    <property type="nucleotide sequence ID" value="NZ_CP077062.1"/>
</dbReference>
<feature type="transmembrane region" description="Helical" evidence="2">
    <location>
        <begin position="182"/>
        <end position="201"/>
    </location>
</feature>
<keyword evidence="2" id="KW-0812">Transmembrane</keyword>
<evidence type="ECO:0000313" key="4">
    <source>
        <dbReference type="Proteomes" id="UP000683575"/>
    </source>
</evidence>
<feature type="transmembrane region" description="Helical" evidence="2">
    <location>
        <begin position="6"/>
        <end position="24"/>
    </location>
</feature>
<name>A0A975SY47_9ACTN</name>
<keyword evidence="4" id="KW-1185">Reference proteome</keyword>
<proteinExistence type="predicted"/>
<feature type="compositionally biased region" description="Basic and acidic residues" evidence="1">
    <location>
        <begin position="27"/>
        <end position="40"/>
    </location>
</feature>
<gene>
    <name evidence="3" type="ORF">KRR39_22015</name>
</gene>
<evidence type="ECO:0000256" key="1">
    <source>
        <dbReference type="SAM" id="MobiDB-lite"/>
    </source>
</evidence>